<evidence type="ECO:0000256" key="2">
    <source>
        <dbReference type="SAM" id="MobiDB-lite"/>
    </source>
</evidence>
<reference evidence="5 6" key="1">
    <citation type="submission" date="2019-01" db="EMBL/GenBank/DDBJ databases">
        <title>Flavobacterium sp. nov.,isolated from freshwater.</title>
        <authorList>
            <person name="Zhang R."/>
            <person name="Du Z.-J."/>
        </authorList>
    </citation>
    <scope>NUCLEOTIDE SEQUENCE [LARGE SCALE GENOMIC DNA]</scope>
    <source>
        <strain evidence="5 6">1E403</strain>
    </source>
</reference>
<dbReference type="EMBL" id="SBII01000004">
    <property type="protein sequence ID" value="RWX00835.1"/>
    <property type="molecule type" value="Genomic_DNA"/>
</dbReference>
<feature type="signal peptide" evidence="3">
    <location>
        <begin position="1"/>
        <end position="18"/>
    </location>
</feature>
<feature type="domain" description="BIG2" evidence="4">
    <location>
        <begin position="449"/>
        <end position="520"/>
    </location>
</feature>
<feature type="chain" id="PRO_5018632907" evidence="3">
    <location>
        <begin position="19"/>
        <end position="769"/>
    </location>
</feature>
<organism evidence="5 6">
    <name type="scientific">Flavobacterium cerinum</name>
    <dbReference type="NCBI Taxonomy" id="2502784"/>
    <lineage>
        <taxon>Bacteria</taxon>
        <taxon>Pseudomonadati</taxon>
        <taxon>Bacteroidota</taxon>
        <taxon>Flavobacteriia</taxon>
        <taxon>Flavobacteriales</taxon>
        <taxon>Flavobacteriaceae</taxon>
        <taxon>Flavobacterium</taxon>
    </lineage>
</organism>
<dbReference type="Pfam" id="PF18962">
    <property type="entry name" value="Por_Secre_tail"/>
    <property type="match status" value="1"/>
</dbReference>
<evidence type="ECO:0000313" key="5">
    <source>
        <dbReference type="EMBL" id="RWX00835.1"/>
    </source>
</evidence>
<proteinExistence type="predicted"/>
<keyword evidence="1 3" id="KW-0732">Signal</keyword>
<feature type="region of interest" description="Disordered" evidence="2">
    <location>
        <begin position="95"/>
        <end position="117"/>
    </location>
</feature>
<dbReference type="InterPro" id="IPR026444">
    <property type="entry name" value="Secre_tail"/>
</dbReference>
<name>A0A3S3R0M9_9FLAO</name>
<evidence type="ECO:0000256" key="1">
    <source>
        <dbReference type="ARBA" id="ARBA00022729"/>
    </source>
</evidence>
<keyword evidence="6" id="KW-1185">Reference proteome</keyword>
<dbReference type="Proteomes" id="UP000287527">
    <property type="component" value="Unassembled WGS sequence"/>
</dbReference>
<dbReference type="InterPro" id="IPR003343">
    <property type="entry name" value="Big_2"/>
</dbReference>
<dbReference type="SUPFAM" id="SSF49373">
    <property type="entry name" value="Invasin/intimin cell-adhesion fragments"/>
    <property type="match status" value="1"/>
</dbReference>
<accession>A0A3S3R0M9</accession>
<dbReference type="SMART" id="SM00635">
    <property type="entry name" value="BID_2"/>
    <property type="match status" value="3"/>
</dbReference>
<feature type="domain" description="BIG2" evidence="4">
    <location>
        <begin position="257"/>
        <end position="335"/>
    </location>
</feature>
<dbReference type="NCBIfam" id="TIGR04183">
    <property type="entry name" value="Por_Secre_tail"/>
    <property type="match status" value="1"/>
</dbReference>
<gene>
    <name evidence="5" type="ORF">EPI11_07385</name>
</gene>
<comment type="caution">
    <text evidence="5">The sequence shown here is derived from an EMBL/GenBank/DDBJ whole genome shotgun (WGS) entry which is preliminary data.</text>
</comment>
<dbReference type="AlphaFoldDB" id="A0A3S3R0M9"/>
<protein>
    <submittedName>
        <fullName evidence="5">T9SS type A sorting domain-containing protein</fullName>
    </submittedName>
</protein>
<dbReference type="OrthoDB" id="9805760at2"/>
<sequence>MKKIYLLLTALAFGTAHAQTPATDPALTTGSTGTISFTYANQTVQYTTVRAADGNVWSQQNLGSSQIATSATDADAFGDLYQWGRWQDGHQLRTSATSTNAPVPNNPSGITGNSNFITSDPTWWDNGATDNKWEAATPADANEFNGCDPCKAMGQGWRLPTEAEWQAVMQSESITNVASAFQSNLKLTVAGARNSSGNLYNVGVRGYYWSNTISATNPDFAKYLYYSNAIVNAGAGGFRDQGTSVRCIKGLVIIKPAPTSLTVNVYNGTPAQITTNDGTIQLVAHVLPVAAEQTVTWSRIAGAEFASVNASGVVFALDNGTVTVQAVSTEDATILGTINVVITNQVIAPESLTITVHDNAAAQINTNNGTLQLNAAILPAEADQSLTWFIVTGSEFATVDTNGLVTATANGTVTVKAVSTARPSIVHTIDITITNQTIQPTSLDVTVPENASPRINTVGGTLQLIANVLPADAGQDVTWSIIEGGALATIDENGVVTASVNGSITVQAVSTIDTTVVDTITILIINQDMLSSAPYCQASVEWDVEPITRVQFAGIDNTSPETINTTPAYERFINITGNVILNQTYTLNVEGNTAGSFIHDIRVFIDWNQNHVYDMDTEYYTTSLQSSTGIDGIKATLDITVPPTALTGTTRMRITKDQWNVYEEGEFDACTSAYYGQVEEYSLKVNAPVAGIDEINKTDFTLYPNPTTDIVTIQAVNEIKSIEAYNLTGQLIAAGTTNKISLGKAATGVYILKVSFTDGSTANQKIIKR</sequence>
<dbReference type="InterPro" id="IPR008964">
    <property type="entry name" value="Invasin/intimin_cell_adhesion"/>
</dbReference>
<evidence type="ECO:0000313" key="6">
    <source>
        <dbReference type="Proteomes" id="UP000287527"/>
    </source>
</evidence>
<evidence type="ECO:0000256" key="3">
    <source>
        <dbReference type="SAM" id="SignalP"/>
    </source>
</evidence>
<dbReference type="Pfam" id="PF02368">
    <property type="entry name" value="Big_2"/>
    <property type="match status" value="2"/>
</dbReference>
<feature type="domain" description="BIG2" evidence="4">
    <location>
        <begin position="348"/>
        <end position="429"/>
    </location>
</feature>
<dbReference type="Gene3D" id="2.60.40.1080">
    <property type="match status" value="3"/>
</dbReference>
<dbReference type="InterPro" id="IPR045474">
    <property type="entry name" value="GEVED"/>
</dbReference>
<evidence type="ECO:0000259" key="4">
    <source>
        <dbReference type="SMART" id="SM00635"/>
    </source>
</evidence>
<dbReference type="RefSeq" id="WP_128389317.1">
    <property type="nucleotide sequence ID" value="NZ_SBII01000004.1"/>
</dbReference>
<dbReference type="Pfam" id="PF20009">
    <property type="entry name" value="GEVED"/>
    <property type="match status" value="1"/>
</dbReference>